<dbReference type="RefSeq" id="WP_013842033.1">
    <property type="nucleotide sequence ID" value="NC_015589.1"/>
</dbReference>
<dbReference type="InterPro" id="IPR013325">
    <property type="entry name" value="RNA_pol_sigma_r2"/>
</dbReference>
<organism evidence="7 8">
    <name type="scientific">Desulforamulus ruminis (strain ATCC 23193 / DSM 2154 / NCIMB 8452 / DL)</name>
    <name type="common">Desulfotomaculum ruminis</name>
    <dbReference type="NCBI Taxonomy" id="696281"/>
    <lineage>
        <taxon>Bacteria</taxon>
        <taxon>Bacillati</taxon>
        <taxon>Bacillota</taxon>
        <taxon>Clostridia</taxon>
        <taxon>Eubacteriales</taxon>
        <taxon>Peptococcaceae</taxon>
        <taxon>Desulforamulus</taxon>
    </lineage>
</organism>
<gene>
    <name evidence="7" type="ordered locus">Desru_2015</name>
</gene>
<dbReference type="Gene3D" id="1.10.10.10">
    <property type="entry name" value="Winged helix-like DNA-binding domain superfamily/Winged helix DNA-binding domain"/>
    <property type="match status" value="1"/>
</dbReference>
<evidence type="ECO:0000256" key="1">
    <source>
        <dbReference type="ARBA" id="ARBA00010641"/>
    </source>
</evidence>
<dbReference type="KEGG" id="dru:Desru_2015"/>
<dbReference type="GO" id="GO:0016987">
    <property type="term" value="F:sigma factor activity"/>
    <property type="evidence" value="ECO:0007669"/>
    <property type="project" value="UniProtKB-KW"/>
</dbReference>
<accession>F6DVB8</accession>
<dbReference type="SUPFAM" id="SSF88946">
    <property type="entry name" value="Sigma2 domain of RNA polymerase sigma factors"/>
    <property type="match status" value="1"/>
</dbReference>
<evidence type="ECO:0000313" key="8">
    <source>
        <dbReference type="Proteomes" id="UP000009234"/>
    </source>
</evidence>
<keyword evidence="8" id="KW-1185">Reference proteome</keyword>
<dbReference type="NCBIfam" id="NF006930">
    <property type="entry name" value="PRK09415.1"/>
    <property type="match status" value="1"/>
</dbReference>
<dbReference type="eggNOG" id="COG1595">
    <property type="taxonomic scope" value="Bacteria"/>
</dbReference>
<name>F6DVB8_DESRL</name>
<evidence type="ECO:0000313" key="7">
    <source>
        <dbReference type="EMBL" id="AEG60271.1"/>
    </source>
</evidence>
<dbReference type="InterPro" id="IPR013249">
    <property type="entry name" value="RNA_pol_sigma70_r4_t2"/>
</dbReference>
<dbReference type="AlphaFoldDB" id="F6DVB8"/>
<dbReference type="STRING" id="696281.Desru_2015"/>
<feature type="domain" description="RNA polymerase sigma factor 70 region 4 type 2" evidence="6">
    <location>
        <begin position="121"/>
        <end position="173"/>
    </location>
</feature>
<dbReference type="InterPro" id="IPR014284">
    <property type="entry name" value="RNA_pol_sigma-70_dom"/>
</dbReference>
<dbReference type="CDD" id="cd06171">
    <property type="entry name" value="Sigma70_r4"/>
    <property type="match status" value="1"/>
</dbReference>
<feature type="domain" description="RNA polymerase sigma-70 region 2" evidence="5">
    <location>
        <begin position="26"/>
        <end position="87"/>
    </location>
</feature>
<evidence type="ECO:0000259" key="6">
    <source>
        <dbReference type="Pfam" id="PF08281"/>
    </source>
</evidence>
<dbReference type="InterPro" id="IPR036388">
    <property type="entry name" value="WH-like_DNA-bd_sf"/>
</dbReference>
<dbReference type="SUPFAM" id="SSF88659">
    <property type="entry name" value="Sigma3 and sigma4 domains of RNA polymerase sigma factors"/>
    <property type="match status" value="1"/>
</dbReference>
<keyword evidence="4" id="KW-0804">Transcription</keyword>
<dbReference type="GO" id="GO:0003677">
    <property type="term" value="F:DNA binding"/>
    <property type="evidence" value="ECO:0007669"/>
    <property type="project" value="InterPro"/>
</dbReference>
<dbReference type="HOGENOM" id="CLU_047691_3_1_9"/>
<comment type="similarity">
    <text evidence="1">Belongs to the sigma-70 factor family. ECF subfamily.</text>
</comment>
<dbReference type="Proteomes" id="UP000009234">
    <property type="component" value="Chromosome"/>
</dbReference>
<protein>
    <submittedName>
        <fullName evidence="7">RNA polymerase sigma factor, sigma-70 family</fullName>
    </submittedName>
</protein>
<dbReference type="EMBL" id="CP002780">
    <property type="protein sequence ID" value="AEG60271.1"/>
    <property type="molecule type" value="Genomic_DNA"/>
</dbReference>
<evidence type="ECO:0000256" key="3">
    <source>
        <dbReference type="ARBA" id="ARBA00023082"/>
    </source>
</evidence>
<reference evidence="7 8" key="2">
    <citation type="journal article" date="2012" name="Stand. Genomic Sci.">
        <title>Complete genome sequence of the sulfate-reducing firmicute Desulfotomaculum ruminis type strain (DL(T)).</title>
        <authorList>
            <person name="Spring S."/>
            <person name="Visser M."/>
            <person name="Lu M."/>
            <person name="Copeland A."/>
            <person name="Lapidus A."/>
            <person name="Lucas S."/>
            <person name="Cheng J.F."/>
            <person name="Han C."/>
            <person name="Tapia R."/>
            <person name="Goodwin L.A."/>
            <person name="Pitluck S."/>
            <person name="Ivanova N."/>
            <person name="Land M."/>
            <person name="Hauser L."/>
            <person name="Larimer F."/>
            <person name="Rohde M."/>
            <person name="Goker M."/>
            <person name="Detter J.C."/>
            <person name="Kyrpides N.C."/>
            <person name="Woyke T."/>
            <person name="Schaap P.J."/>
            <person name="Plugge C.M."/>
            <person name="Muyzer G."/>
            <person name="Kuever J."/>
            <person name="Pereira I.A."/>
            <person name="Parshina S.N."/>
            <person name="Bernier-Latmani R."/>
            <person name="Stams A.J."/>
            <person name="Klenk H.P."/>
        </authorList>
    </citation>
    <scope>NUCLEOTIDE SEQUENCE [LARGE SCALE GENOMIC DNA]</scope>
    <source>
        <strain evidence="8">ATCC 23193 / DSM 2154 / NCIB 8452 / DL</strain>
    </source>
</reference>
<keyword evidence="2" id="KW-0805">Transcription regulation</keyword>
<dbReference type="Gene3D" id="1.10.1740.10">
    <property type="match status" value="1"/>
</dbReference>
<reference evidence="8" key="1">
    <citation type="submission" date="2011-05" db="EMBL/GenBank/DDBJ databases">
        <title>Complete sequence of Desulfotomaculum ruminis DSM 2154.</title>
        <authorList>
            <person name="Lucas S."/>
            <person name="Copeland A."/>
            <person name="Lapidus A."/>
            <person name="Cheng J.-F."/>
            <person name="Goodwin L."/>
            <person name="Pitluck S."/>
            <person name="Lu M."/>
            <person name="Detter J.C."/>
            <person name="Han C."/>
            <person name="Tapia R."/>
            <person name="Land M."/>
            <person name="Hauser L."/>
            <person name="Kyrpides N."/>
            <person name="Ivanova N."/>
            <person name="Mikhailova N."/>
            <person name="Pagani I."/>
            <person name="Stams A.J.M."/>
            <person name="Plugge C.M."/>
            <person name="Muyzer G."/>
            <person name="Kuever J."/>
            <person name="Parshina S.N."/>
            <person name="Ivanova A.E."/>
            <person name="Nazina T.N."/>
            <person name="Brambilla E."/>
            <person name="Spring S."/>
            <person name="Klenk H.-P."/>
            <person name="Woyke T."/>
        </authorList>
    </citation>
    <scope>NUCLEOTIDE SEQUENCE [LARGE SCALE GENOMIC DNA]</scope>
    <source>
        <strain evidence="8">ATCC 23193 / DSM 2154 / NCIB 8452 / DL</strain>
    </source>
</reference>
<evidence type="ECO:0000259" key="5">
    <source>
        <dbReference type="Pfam" id="PF04542"/>
    </source>
</evidence>
<dbReference type="PANTHER" id="PTHR43133:SF60">
    <property type="entry name" value="RNA POLYMERASE SIGMA FACTOR SIGV"/>
    <property type="match status" value="1"/>
</dbReference>
<dbReference type="InterPro" id="IPR039425">
    <property type="entry name" value="RNA_pol_sigma-70-like"/>
</dbReference>
<dbReference type="GO" id="GO:0006352">
    <property type="term" value="P:DNA-templated transcription initiation"/>
    <property type="evidence" value="ECO:0007669"/>
    <property type="project" value="InterPro"/>
</dbReference>
<dbReference type="InterPro" id="IPR013324">
    <property type="entry name" value="RNA_pol_sigma_r3/r4-like"/>
</dbReference>
<dbReference type="NCBIfam" id="TIGR02937">
    <property type="entry name" value="sigma70-ECF"/>
    <property type="match status" value="1"/>
</dbReference>
<evidence type="ECO:0000256" key="2">
    <source>
        <dbReference type="ARBA" id="ARBA00023015"/>
    </source>
</evidence>
<dbReference type="InterPro" id="IPR007627">
    <property type="entry name" value="RNA_pol_sigma70_r2"/>
</dbReference>
<sequence>MEETGLLITYETDKEKEETLDFIMIQYGKDILQLAYTYVKDLSQAEDLAQEIFIKCFRHLDSFKQQANVKTWLYRIASNHCKDYLKSWHHRKVTVNDKITELLLFSNHQVDEEVIKKDEDEELVEAVFQLKIKYREVIYLYYYEDFSIKEISQALKVNENTVKTRLKRARQLLKEILYQED</sequence>
<keyword evidence="3" id="KW-0731">Sigma factor</keyword>
<evidence type="ECO:0000256" key="4">
    <source>
        <dbReference type="ARBA" id="ARBA00023163"/>
    </source>
</evidence>
<dbReference type="PANTHER" id="PTHR43133">
    <property type="entry name" value="RNA POLYMERASE ECF-TYPE SIGMA FACTO"/>
    <property type="match status" value="1"/>
</dbReference>
<proteinExistence type="inferred from homology"/>
<dbReference type="Pfam" id="PF04542">
    <property type="entry name" value="Sigma70_r2"/>
    <property type="match status" value="1"/>
</dbReference>
<dbReference type="Pfam" id="PF08281">
    <property type="entry name" value="Sigma70_r4_2"/>
    <property type="match status" value="1"/>
</dbReference>